<feature type="compositionally biased region" description="Basic and acidic residues" evidence="1">
    <location>
        <begin position="63"/>
        <end position="80"/>
    </location>
</feature>
<proteinExistence type="predicted"/>
<feature type="region of interest" description="Disordered" evidence="1">
    <location>
        <begin position="40"/>
        <end position="139"/>
    </location>
</feature>
<keyword evidence="4" id="KW-1185">Reference proteome</keyword>
<protein>
    <submittedName>
        <fullName evidence="3">BTAD domain-containing putative transcriptional regulator</fullName>
    </submittedName>
</protein>
<sequence length="139" mass="14969">MLAANPFRERLCGQLMRALCRSGRQVDALSLYTATRRRMDDEFGLEARSRARRTRGGHPSARPHFDRDPYARDPDGERGEQGPTGVCVSPTSRRRSAAGRGIRGGDDDVQRLSPALAGGGRAVDLESRAVPGGPAAVAK</sequence>
<dbReference type="SUPFAM" id="SSF48452">
    <property type="entry name" value="TPR-like"/>
    <property type="match status" value="1"/>
</dbReference>
<evidence type="ECO:0000313" key="4">
    <source>
        <dbReference type="Proteomes" id="UP001589890"/>
    </source>
</evidence>
<feature type="compositionally biased region" description="Basic and acidic residues" evidence="1">
    <location>
        <begin position="40"/>
        <end position="49"/>
    </location>
</feature>
<gene>
    <name evidence="3" type="ORF">ACFFGN_18170</name>
</gene>
<reference evidence="3 4" key="1">
    <citation type="submission" date="2024-09" db="EMBL/GenBank/DDBJ databases">
        <authorList>
            <person name="Sun Q."/>
            <person name="Mori K."/>
        </authorList>
    </citation>
    <scope>NUCLEOTIDE SEQUENCE [LARGE SCALE GENOMIC DNA]</scope>
    <source>
        <strain evidence="3 4">CGMCC 1.15906</strain>
    </source>
</reference>
<evidence type="ECO:0000256" key="1">
    <source>
        <dbReference type="SAM" id="MobiDB-lite"/>
    </source>
</evidence>
<dbReference type="InterPro" id="IPR005158">
    <property type="entry name" value="BTAD"/>
</dbReference>
<dbReference type="Proteomes" id="UP001589890">
    <property type="component" value="Unassembled WGS sequence"/>
</dbReference>
<dbReference type="Gene3D" id="1.25.40.10">
    <property type="entry name" value="Tetratricopeptide repeat domain"/>
    <property type="match status" value="1"/>
</dbReference>
<evidence type="ECO:0000313" key="3">
    <source>
        <dbReference type="EMBL" id="MFC0626011.1"/>
    </source>
</evidence>
<evidence type="ECO:0000259" key="2">
    <source>
        <dbReference type="Pfam" id="PF03704"/>
    </source>
</evidence>
<name>A0ABV6QMZ0_9ACTN</name>
<dbReference type="EMBL" id="JBHLTC010000020">
    <property type="protein sequence ID" value="MFC0626011.1"/>
    <property type="molecule type" value="Genomic_DNA"/>
</dbReference>
<dbReference type="InterPro" id="IPR011990">
    <property type="entry name" value="TPR-like_helical_dom_sf"/>
</dbReference>
<accession>A0ABV6QMZ0</accession>
<dbReference type="Pfam" id="PF03704">
    <property type="entry name" value="BTAD"/>
    <property type="match status" value="1"/>
</dbReference>
<feature type="domain" description="Bacterial transcriptional activator" evidence="2">
    <location>
        <begin position="2"/>
        <end position="54"/>
    </location>
</feature>
<organism evidence="3 4">
    <name type="scientific">Kribbella deserti</name>
    <dbReference type="NCBI Taxonomy" id="1926257"/>
    <lineage>
        <taxon>Bacteria</taxon>
        <taxon>Bacillati</taxon>
        <taxon>Actinomycetota</taxon>
        <taxon>Actinomycetes</taxon>
        <taxon>Propionibacteriales</taxon>
        <taxon>Kribbellaceae</taxon>
        <taxon>Kribbella</taxon>
    </lineage>
</organism>
<comment type="caution">
    <text evidence="3">The sequence shown here is derived from an EMBL/GenBank/DDBJ whole genome shotgun (WGS) entry which is preliminary data.</text>
</comment>
<dbReference type="RefSeq" id="WP_380049033.1">
    <property type="nucleotide sequence ID" value="NZ_JBHLTC010000020.1"/>
</dbReference>